<dbReference type="AlphaFoldDB" id="A0A918XKA5"/>
<evidence type="ECO:0000256" key="3">
    <source>
        <dbReference type="ARBA" id="ARBA00022676"/>
    </source>
</evidence>
<evidence type="ECO:0000313" key="11">
    <source>
        <dbReference type="EMBL" id="GHD36004.1"/>
    </source>
</evidence>
<dbReference type="InterPro" id="IPR050256">
    <property type="entry name" value="Glycosyltransferase_2"/>
</dbReference>
<dbReference type="Pfam" id="PF00535">
    <property type="entry name" value="Glycos_transf_2"/>
    <property type="match status" value="1"/>
</dbReference>
<dbReference type="InterPro" id="IPR029044">
    <property type="entry name" value="Nucleotide-diphossugar_trans"/>
</dbReference>
<comment type="caution">
    <text evidence="11">The sequence shown here is derived from an EMBL/GenBank/DDBJ whole genome shotgun (WGS) entry which is preliminary data.</text>
</comment>
<dbReference type="PANTHER" id="PTHR48090:SF1">
    <property type="entry name" value="PROPHAGE BACTOPRENOL GLUCOSYL TRANSFERASE HOMOLOG"/>
    <property type="match status" value="1"/>
</dbReference>
<accession>A0A918XKA5</accession>
<comment type="similarity">
    <text evidence="8">Belongs to the glycosyltransferase 2 family. GtrB subfamily.</text>
</comment>
<keyword evidence="2" id="KW-1003">Cell membrane</keyword>
<keyword evidence="4 11" id="KW-0808">Transferase</keyword>
<gene>
    <name evidence="11" type="primary">gtrB</name>
    <name evidence="11" type="ORF">GCM10007053_23750</name>
</gene>
<dbReference type="Proteomes" id="UP000644693">
    <property type="component" value="Unassembled WGS sequence"/>
</dbReference>
<keyword evidence="5 9" id="KW-0812">Transmembrane</keyword>
<dbReference type="RefSeq" id="WP_189478004.1">
    <property type="nucleotide sequence ID" value="NZ_BMYM01000002.1"/>
</dbReference>
<evidence type="ECO:0000256" key="9">
    <source>
        <dbReference type="SAM" id="Phobius"/>
    </source>
</evidence>
<dbReference type="CDD" id="cd04187">
    <property type="entry name" value="DPM1_like_bac"/>
    <property type="match status" value="1"/>
</dbReference>
<dbReference type="EMBL" id="BMYM01000002">
    <property type="protein sequence ID" value="GHD36004.1"/>
    <property type="molecule type" value="Genomic_DNA"/>
</dbReference>
<feature type="transmembrane region" description="Helical" evidence="9">
    <location>
        <begin position="263"/>
        <end position="288"/>
    </location>
</feature>
<dbReference type="GO" id="GO:0005886">
    <property type="term" value="C:plasma membrane"/>
    <property type="evidence" value="ECO:0007669"/>
    <property type="project" value="UniProtKB-SubCell"/>
</dbReference>
<dbReference type="Gene3D" id="3.90.550.10">
    <property type="entry name" value="Spore Coat Polysaccharide Biosynthesis Protein SpsA, Chain A"/>
    <property type="match status" value="1"/>
</dbReference>
<evidence type="ECO:0000256" key="7">
    <source>
        <dbReference type="ARBA" id="ARBA00023136"/>
    </source>
</evidence>
<evidence type="ECO:0000256" key="1">
    <source>
        <dbReference type="ARBA" id="ARBA00004651"/>
    </source>
</evidence>
<proteinExistence type="inferred from homology"/>
<sequence>MQPLLSVVIPVFNEAPVLEACYQRLVAATGSLSMRLEFVFVDDGSSDGSVQLLTDLRSRDARIALVELSRNFGKEVALTAGLDHAAGDAVIIIDADLQDPPELIPDFVAAWQEGYDVVYGQRASRAGESWLKLKTASWFYRVMNALSDVPIPNDTGDFRLLSRRAVGALGELREKHRYMKGLYAWIGFPQKALRYHREPRAAGETKWNYWRLWNFALEGITSFSTAPLRFATYLGAVTSLAAFLYAIFFLFRTLILGNPVPGYPSLIVIMLFLGGVQLLCLGIIGEYLGRTYGESKSRSLYFTKGYHPAALDPADVHGAVSDATDKT</sequence>
<reference evidence="11" key="2">
    <citation type="submission" date="2020-09" db="EMBL/GenBank/DDBJ databases">
        <authorList>
            <person name="Sun Q."/>
            <person name="Kim S."/>
        </authorList>
    </citation>
    <scope>NUCLEOTIDE SEQUENCE</scope>
    <source>
        <strain evidence="11">KCTC 23430</strain>
    </source>
</reference>
<dbReference type="SUPFAM" id="SSF53448">
    <property type="entry name" value="Nucleotide-diphospho-sugar transferases"/>
    <property type="match status" value="1"/>
</dbReference>
<evidence type="ECO:0000313" key="12">
    <source>
        <dbReference type="Proteomes" id="UP000644693"/>
    </source>
</evidence>
<feature type="domain" description="Glycosyltransferase 2-like" evidence="10">
    <location>
        <begin position="6"/>
        <end position="167"/>
    </location>
</feature>
<protein>
    <submittedName>
        <fullName evidence="11">Glycosyl transferase family 2</fullName>
    </submittedName>
</protein>
<keyword evidence="7 9" id="KW-0472">Membrane</keyword>
<organism evidence="11 12">
    <name type="scientific">Parahalioglobus pacificus</name>
    <dbReference type="NCBI Taxonomy" id="930806"/>
    <lineage>
        <taxon>Bacteria</taxon>
        <taxon>Pseudomonadati</taxon>
        <taxon>Pseudomonadota</taxon>
        <taxon>Gammaproteobacteria</taxon>
        <taxon>Cellvibrionales</taxon>
        <taxon>Halieaceae</taxon>
        <taxon>Parahalioglobus</taxon>
    </lineage>
</organism>
<keyword evidence="12" id="KW-1185">Reference proteome</keyword>
<evidence type="ECO:0000259" key="10">
    <source>
        <dbReference type="Pfam" id="PF00535"/>
    </source>
</evidence>
<evidence type="ECO:0000256" key="5">
    <source>
        <dbReference type="ARBA" id="ARBA00022692"/>
    </source>
</evidence>
<name>A0A918XKA5_9GAMM</name>
<keyword evidence="6 9" id="KW-1133">Transmembrane helix</keyword>
<feature type="transmembrane region" description="Helical" evidence="9">
    <location>
        <begin position="230"/>
        <end position="251"/>
    </location>
</feature>
<evidence type="ECO:0000256" key="6">
    <source>
        <dbReference type="ARBA" id="ARBA00022989"/>
    </source>
</evidence>
<keyword evidence="3" id="KW-0328">Glycosyltransferase</keyword>
<evidence type="ECO:0000256" key="2">
    <source>
        <dbReference type="ARBA" id="ARBA00022475"/>
    </source>
</evidence>
<comment type="subcellular location">
    <subcellularLocation>
        <location evidence="1">Cell membrane</location>
        <topology evidence="1">Multi-pass membrane protein</topology>
    </subcellularLocation>
</comment>
<evidence type="ECO:0000256" key="8">
    <source>
        <dbReference type="ARBA" id="ARBA00038152"/>
    </source>
</evidence>
<dbReference type="InterPro" id="IPR001173">
    <property type="entry name" value="Glyco_trans_2-like"/>
</dbReference>
<dbReference type="FunFam" id="3.90.550.10:FF:000079">
    <property type="entry name" value="Probable glycosyl transferase"/>
    <property type="match status" value="1"/>
</dbReference>
<evidence type="ECO:0000256" key="4">
    <source>
        <dbReference type="ARBA" id="ARBA00022679"/>
    </source>
</evidence>
<dbReference type="PANTHER" id="PTHR48090">
    <property type="entry name" value="UNDECAPRENYL-PHOSPHATE 4-DEOXY-4-FORMAMIDO-L-ARABINOSE TRANSFERASE-RELATED"/>
    <property type="match status" value="1"/>
</dbReference>
<reference evidence="11" key="1">
    <citation type="journal article" date="2014" name="Int. J. Syst. Evol. Microbiol.">
        <title>Complete genome sequence of Corynebacterium casei LMG S-19264T (=DSM 44701T), isolated from a smear-ripened cheese.</title>
        <authorList>
            <consortium name="US DOE Joint Genome Institute (JGI-PGF)"/>
            <person name="Walter F."/>
            <person name="Albersmeier A."/>
            <person name="Kalinowski J."/>
            <person name="Ruckert C."/>
        </authorList>
    </citation>
    <scope>NUCLEOTIDE SEQUENCE</scope>
    <source>
        <strain evidence="11">KCTC 23430</strain>
    </source>
</reference>
<dbReference type="GO" id="GO:0016757">
    <property type="term" value="F:glycosyltransferase activity"/>
    <property type="evidence" value="ECO:0007669"/>
    <property type="project" value="UniProtKB-KW"/>
</dbReference>